<evidence type="ECO:0000313" key="2">
    <source>
        <dbReference type="Proteomes" id="UP000011083"/>
    </source>
</evidence>
<evidence type="ECO:0000313" key="1">
    <source>
        <dbReference type="EMBL" id="ELR22192.1"/>
    </source>
</evidence>
<protein>
    <submittedName>
        <fullName evidence="1">Uncharacterized protein</fullName>
    </submittedName>
</protein>
<gene>
    <name evidence="1" type="ORF">ACA1_126730</name>
</gene>
<dbReference type="VEuPathDB" id="AmoebaDB:ACA1_126730"/>
<sequence length="390" mass="44728">MSTSMDTYKLHAREKVEQYKDQASDYRDALVDRAGQAVDDVRGRSIKAGTTIKDKVTHPLDTIDQARDGFDAVFNAERFDRARDKIEAEASLAVGYKDQFLGAIKEAFGRMLRDEQLRAAGHQQRIKGQTEVKLQKALEEEKKFQKLRAQIVEVLMRREALLSHLVRSWSQPQKLRHVEVRERDPADLFVAAGAGRTTFKLRHYNVQPLLNEIRERRTMKPMVFVDVRERGLIRSIPLTKRDVKGFKGRSDRYLDLWAAIRRSDPQRLHAVQRSLIRDWSAPRLDLLRSLAAADERRSEVLREVVSPEARTQLVHVARDNGAGVRPGAVKKAKGGKAKLLDELKQGEVDLKHVETLDKSRPAIDKDVQLKTWDKRGFLDEVRQGTELKHI</sequence>
<organism evidence="1 2">
    <name type="scientific">Acanthamoeba castellanii (strain ATCC 30010 / Neff)</name>
    <dbReference type="NCBI Taxonomy" id="1257118"/>
    <lineage>
        <taxon>Eukaryota</taxon>
        <taxon>Amoebozoa</taxon>
        <taxon>Discosea</taxon>
        <taxon>Longamoebia</taxon>
        <taxon>Centramoebida</taxon>
        <taxon>Acanthamoebidae</taxon>
        <taxon>Acanthamoeba</taxon>
    </lineage>
</organism>
<keyword evidence="2" id="KW-1185">Reference proteome</keyword>
<name>L8HAD0_ACACF</name>
<dbReference type="EMBL" id="KB007887">
    <property type="protein sequence ID" value="ELR22192.1"/>
    <property type="molecule type" value="Genomic_DNA"/>
</dbReference>
<dbReference type="SUPFAM" id="SSF69047">
    <property type="entry name" value="Hypothetical protein YjbJ"/>
    <property type="match status" value="1"/>
</dbReference>
<dbReference type="OrthoDB" id="27688at2759"/>
<dbReference type="Proteomes" id="UP000011083">
    <property type="component" value="Unassembled WGS sequence"/>
</dbReference>
<reference evidence="1 2" key="1">
    <citation type="journal article" date="2013" name="Genome Biol.">
        <title>Genome of Acanthamoeba castellanii highlights extensive lateral gene transfer and early evolution of tyrosine kinase signaling.</title>
        <authorList>
            <person name="Clarke M."/>
            <person name="Lohan A.J."/>
            <person name="Liu B."/>
            <person name="Lagkouvardos I."/>
            <person name="Roy S."/>
            <person name="Zafar N."/>
            <person name="Bertelli C."/>
            <person name="Schilde C."/>
            <person name="Kianianmomeni A."/>
            <person name="Burglin T.R."/>
            <person name="Frech C."/>
            <person name="Turcotte B."/>
            <person name="Kopec K.O."/>
            <person name="Synnott J.M."/>
            <person name="Choo C."/>
            <person name="Paponov I."/>
            <person name="Finkler A."/>
            <person name="Soon Heng Tan C."/>
            <person name="Hutchins A.P."/>
            <person name="Weinmeier T."/>
            <person name="Rattei T."/>
            <person name="Chu J.S."/>
            <person name="Gimenez G."/>
            <person name="Irimia M."/>
            <person name="Rigden D.J."/>
            <person name="Fitzpatrick D.A."/>
            <person name="Lorenzo-Morales J."/>
            <person name="Bateman A."/>
            <person name="Chiu C.H."/>
            <person name="Tang P."/>
            <person name="Hegemann P."/>
            <person name="Fromm H."/>
            <person name="Raoult D."/>
            <person name="Greub G."/>
            <person name="Miranda-Saavedra D."/>
            <person name="Chen N."/>
            <person name="Nash P."/>
            <person name="Ginger M.L."/>
            <person name="Horn M."/>
            <person name="Schaap P."/>
            <person name="Caler L."/>
            <person name="Loftus B."/>
        </authorList>
    </citation>
    <scope>NUCLEOTIDE SEQUENCE [LARGE SCALE GENOMIC DNA]</scope>
    <source>
        <strain evidence="1 2">Neff</strain>
    </source>
</reference>
<proteinExistence type="predicted"/>
<dbReference type="GeneID" id="14923120"/>
<dbReference type="InterPro" id="IPR036629">
    <property type="entry name" value="YjbJ_sf"/>
</dbReference>
<dbReference type="AlphaFoldDB" id="L8HAD0"/>
<dbReference type="RefSeq" id="XP_004348706.1">
    <property type="nucleotide sequence ID" value="XM_004348656.1"/>
</dbReference>
<dbReference type="KEGG" id="acan:ACA1_126730"/>
<accession>L8HAD0</accession>